<evidence type="ECO:0000256" key="3">
    <source>
        <dbReference type="ARBA" id="ARBA00022449"/>
    </source>
</evidence>
<feature type="transmembrane region" description="Helical" evidence="9">
    <location>
        <begin position="658"/>
        <end position="678"/>
    </location>
</feature>
<dbReference type="GO" id="GO:0006874">
    <property type="term" value="P:intracellular calcium ion homeostasis"/>
    <property type="evidence" value="ECO:0007669"/>
    <property type="project" value="TreeGrafter"/>
</dbReference>
<keyword evidence="8 9" id="KW-0472">Membrane</keyword>
<feature type="domain" description="EF-hand" evidence="11">
    <location>
        <begin position="473"/>
        <end position="508"/>
    </location>
</feature>
<evidence type="ECO:0000313" key="12">
    <source>
        <dbReference type="EMBL" id="KOM43032.1"/>
    </source>
</evidence>
<evidence type="ECO:0000256" key="2">
    <source>
        <dbReference type="ARBA" id="ARBA00022448"/>
    </source>
</evidence>
<evidence type="ECO:0000256" key="7">
    <source>
        <dbReference type="ARBA" id="ARBA00023065"/>
    </source>
</evidence>
<protein>
    <recommendedName>
        <fullName evidence="11">EF-hand domain-containing protein</fullName>
    </recommendedName>
</protein>
<dbReference type="InterPro" id="IPR004713">
    <property type="entry name" value="CaH_exchang"/>
</dbReference>
<dbReference type="AlphaFoldDB" id="A0A0L9UKE8"/>
<evidence type="ECO:0000256" key="9">
    <source>
        <dbReference type="SAM" id="Phobius"/>
    </source>
</evidence>
<proteinExistence type="predicted"/>
<evidence type="ECO:0000256" key="5">
    <source>
        <dbReference type="ARBA" id="ARBA00022837"/>
    </source>
</evidence>
<name>A0A0L9UKE8_PHAAN</name>
<dbReference type="GO" id="GO:0015369">
    <property type="term" value="F:calcium:proton antiporter activity"/>
    <property type="evidence" value="ECO:0007669"/>
    <property type="project" value="UniProtKB-ARBA"/>
</dbReference>
<dbReference type="OMA" id="MTWEFSA"/>
<dbReference type="InterPro" id="IPR004837">
    <property type="entry name" value="NaCa_Exmemb"/>
</dbReference>
<dbReference type="SUPFAM" id="SSF47473">
    <property type="entry name" value="EF-hand"/>
    <property type="match status" value="1"/>
</dbReference>
<dbReference type="PANTHER" id="PTHR31503:SF79">
    <property type="entry name" value="CALCIUM-BINDING EF-HAND PROTEIN"/>
    <property type="match status" value="1"/>
</dbReference>
<dbReference type="OrthoDB" id="1391380at2759"/>
<dbReference type="InterPro" id="IPR018247">
    <property type="entry name" value="EF_Hand_1_Ca_BS"/>
</dbReference>
<keyword evidence="3" id="KW-0050">Antiport</keyword>
<dbReference type="GO" id="GO:0012505">
    <property type="term" value="C:endomembrane system"/>
    <property type="evidence" value="ECO:0007669"/>
    <property type="project" value="UniProtKB-SubCell"/>
</dbReference>
<feature type="transmembrane region" description="Helical" evidence="9">
    <location>
        <begin position="142"/>
        <end position="168"/>
    </location>
</feature>
<organism evidence="12 13">
    <name type="scientific">Phaseolus angularis</name>
    <name type="common">Azuki bean</name>
    <name type="synonym">Vigna angularis</name>
    <dbReference type="NCBI Taxonomy" id="3914"/>
    <lineage>
        <taxon>Eukaryota</taxon>
        <taxon>Viridiplantae</taxon>
        <taxon>Streptophyta</taxon>
        <taxon>Embryophyta</taxon>
        <taxon>Tracheophyta</taxon>
        <taxon>Spermatophyta</taxon>
        <taxon>Magnoliopsida</taxon>
        <taxon>eudicotyledons</taxon>
        <taxon>Gunneridae</taxon>
        <taxon>Pentapetalae</taxon>
        <taxon>rosids</taxon>
        <taxon>fabids</taxon>
        <taxon>Fabales</taxon>
        <taxon>Fabaceae</taxon>
        <taxon>Papilionoideae</taxon>
        <taxon>50 kb inversion clade</taxon>
        <taxon>NPAAA clade</taxon>
        <taxon>indigoferoid/millettioid clade</taxon>
        <taxon>Phaseoleae</taxon>
        <taxon>Vigna</taxon>
    </lineage>
</organism>
<dbReference type="PANTHER" id="PTHR31503">
    <property type="entry name" value="VACUOLAR CALCIUM ION TRANSPORTER"/>
    <property type="match status" value="1"/>
</dbReference>
<feature type="domain" description="EF-hand" evidence="11">
    <location>
        <begin position="336"/>
        <end position="371"/>
    </location>
</feature>
<feature type="transmembrane region" description="Helical" evidence="9">
    <location>
        <begin position="626"/>
        <end position="646"/>
    </location>
</feature>
<feature type="domain" description="EF-hand" evidence="11">
    <location>
        <begin position="296"/>
        <end position="331"/>
    </location>
</feature>
<dbReference type="PROSITE" id="PS50222">
    <property type="entry name" value="EF_HAND_2"/>
    <property type="match status" value="4"/>
</dbReference>
<dbReference type="Proteomes" id="UP000053144">
    <property type="component" value="Chromosome 5"/>
</dbReference>
<dbReference type="Gene3D" id="1.20.1420.30">
    <property type="entry name" value="NCX, central ion-binding region"/>
    <property type="match status" value="1"/>
</dbReference>
<evidence type="ECO:0000256" key="10">
    <source>
        <dbReference type="SAM" id="SignalP"/>
    </source>
</evidence>
<evidence type="ECO:0000259" key="11">
    <source>
        <dbReference type="PROSITE" id="PS50222"/>
    </source>
</evidence>
<evidence type="ECO:0000256" key="8">
    <source>
        <dbReference type="ARBA" id="ARBA00023136"/>
    </source>
</evidence>
<dbReference type="InterPro" id="IPR044880">
    <property type="entry name" value="NCX_ion-bd_dom_sf"/>
</dbReference>
<feature type="transmembrane region" description="Helical" evidence="9">
    <location>
        <begin position="234"/>
        <end position="256"/>
    </location>
</feature>
<evidence type="ECO:0000313" key="13">
    <source>
        <dbReference type="Proteomes" id="UP000053144"/>
    </source>
</evidence>
<feature type="transmembrane region" description="Helical" evidence="9">
    <location>
        <begin position="73"/>
        <end position="89"/>
    </location>
</feature>
<evidence type="ECO:0000256" key="1">
    <source>
        <dbReference type="ARBA" id="ARBA00004127"/>
    </source>
</evidence>
<dbReference type="Gramene" id="KOM43032">
    <property type="protein sequence ID" value="KOM43032"/>
    <property type="gene ID" value="LR48_Vigan05g063600"/>
</dbReference>
<feature type="chain" id="PRO_5005595724" description="EF-hand domain-containing protein" evidence="10">
    <location>
        <begin position="25"/>
        <end position="707"/>
    </location>
</feature>
<keyword evidence="7" id="KW-0406">Ion transport</keyword>
<accession>A0A0L9UKE8</accession>
<dbReference type="EMBL" id="CM003375">
    <property type="protein sequence ID" value="KOM43032.1"/>
    <property type="molecule type" value="Genomic_DNA"/>
</dbReference>
<comment type="subcellular location">
    <subcellularLocation>
        <location evidence="1">Endomembrane system</location>
        <topology evidence="1">Multi-pass membrane protein</topology>
    </subcellularLocation>
</comment>
<dbReference type="InterPro" id="IPR011992">
    <property type="entry name" value="EF-hand-dom_pair"/>
</dbReference>
<dbReference type="SMART" id="SM00054">
    <property type="entry name" value="EFh"/>
    <property type="match status" value="4"/>
</dbReference>
<dbReference type="Gene3D" id="1.10.238.10">
    <property type="entry name" value="EF-hand"/>
    <property type="match status" value="2"/>
</dbReference>
<dbReference type="CDD" id="cd00051">
    <property type="entry name" value="EFh"/>
    <property type="match status" value="2"/>
</dbReference>
<dbReference type="Pfam" id="PF13499">
    <property type="entry name" value="EF-hand_7"/>
    <property type="match status" value="2"/>
</dbReference>
<dbReference type="Pfam" id="PF01699">
    <property type="entry name" value="Na_Ca_ex"/>
    <property type="match status" value="1"/>
</dbReference>
<dbReference type="KEGG" id="var:108332670"/>
<sequence length="707" mass="80091">MRSISKTPYSIFLLLLATTIRVQGRCLTELVSDGVQKVEHKETSYLVLKGIDDESCEEHCKQMYGFLPCTDNIFGHLFLILVYEYLLFHGESYLAKGGEQIFKILGPGIFGASAFHILAALPESLILLVSGLVSNREIAEEYGMTGIGILAGSSILLLTVVWGSCVIVGRQQFQHHSSASNSHHNTVKAFITGYGITTDLETSYTARIMFFSVMPFAIMQIPNLFNFSSELRNATLLIALIITSIFLFLYFVYQIFEPWVQKRRLEYVKHDHLILRILQDVQKNTLQRIFTRNGTPNVSAIRRLYREIDQDGSSGISASEVRDLLLKNKVTETSFDEEKEVQQVLQIFDLDGDKRISKEEFISGFTKWLRQTQHALERQYFSRKSLKNIYQVFGPWIENKRKEREGKKQLICEILKHVQSDVVGSLLTVDGKPDEQAIRGLFVKIDRNRDNFISQSELRELIMNIKFVKASMEVEEAVALVIEELDIDNDRIINEEEFVSGFQKWLSSTSAPAPVSHSESQEDMYQSWEEVDMVVEERQSEAVVDKTTWAWFKAISYVVLGIAMLSILAEPLTESVHNFSNSVGLHPFFMSFILVPLATNAREATSAIKEASHKKPRTTSLAISEIYGGVLMNNILGFFAISVLICVGQVTWQYSAELLVVAIVCSIAGLTASFLSTFPLWSSFFAILLYPLSLVMVFVLDQVLHYK</sequence>
<feature type="transmembrane region" description="Helical" evidence="9">
    <location>
        <begin position="204"/>
        <end position="222"/>
    </location>
</feature>
<dbReference type="GO" id="GO:0005509">
    <property type="term" value="F:calcium ion binding"/>
    <property type="evidence" value="ECO:0007669"/>
    <property type="project" value="InterPro"/>
</dbReference>
<evidence type="ECO:0000256" key="4">
    <source>
        <dbReference type="ARBA" id="ARBA00022692"/>
    </source>
</evidence>
<feature type="signal peptide" evidence="10">
    <location>
        <begin position="1"/>
        <end position="24"/>
    </location>
</feature>
<feature type="transmembrane region" description="Helical" evidence="9">
    <location>
        <begin position="101"/>
        <end position="122"/>
    </location>
</feature>
<dbReference type="PROSITE" id="PS00018">
    <property type="entry name" value="EF_HAND_1"/>
    <property type="match status" value="3"/>
</dbReference>
<gene>
    <name evidence="12" type="ORF">LR48_Vigan05g063600</name>
</gene>
<evidence type="ECO:0000256" key="6">
    <source>
        <dbReference type="ARBA" id="ARBA00022989"/>
    </source>
</evidence>
<dbReference type="InterPro" id="IPR002048">
    <property type="entry name" value="EF_hand_dom"/>
</dbReference>
<feature type="domain" description="EF-hand" evidence="11">
    <location>
        <begin position="433"/>
        <end position="468"/>
    </location>
</feature>
<dbReference type="GO" id="GO:0005774">
    <property type="term" value="C:vacuolar membrane"/>
    <property type="evidence" value="ECO:0007669"/>
    <property type="project" value="UniProtKB-ARBA"/>
</dbReference>
<feature type="transmembrane region" description="Helical" evidence="9">
    <location>
        <begin position="684"/>
        <end position="704"/>
    </location>
</feature>
<keyword evidence="6 9" id="KW-1133">Transmembrane helix</keyword>
<keyword evidence="10" id="KW-0732">Signal</keyword>
<keyword evidence="4 9" id="KW-0812">Transmembrane</keyword>
<reference evidence="13" key="1">
    <citation type="journal article" date="2015" name="Proc. Natl. Acad. Sci. U.S.A.">
        <title>Genome sequencing of adzuki bean (Vigna angularis) provides insight into high starch and low fat accumulation and domestication.</title>
        <authorList>
            <person name="Yang K."/>
            <person name="Tian Z."/>
            <person name="Chen C."/>
            <person name="Luo L."/>
            <person name="Zhao B."/>
            <person name="Wang Z."/>
            <person name="Yu L."/>
            <person name="Li Y."/>
            <person name="Sun Y."/>
            <person name="Li W."/>
            <person name="Chen Y."/>
            <person name="Li Y."/>
            <person name="Zhang Y."/>
            <person name="Ai D."/>
            <person name="Zhao J."/>
            <person name="Shang C."/>
            <person name="Ma Y."/>
            <person name="Wu B."/>
            <person name="Wang M."/>
            <person name="Gao L."/>
            <person name="Sun D."/>
            <person name="Zhang P."/>
            <person name="Guo F."/>
            <person name="Wang W."/>
            <person name="Li Y."/>
            <person name="Wang J."/>
            <person name="Varshney R.K."/>
            <person name="Wang J."/>
            <person name="Ling H.Q."/>
            <person name="Wan P."/>
        </authorList>
    </citation>
    <scope>NUCLEOTIDE SEQUENCE</scope>
    <source>
        <strain evidence="13">cv. Jingnong 6</strain>
    </source>
</reference>
<keyword evidence="5" id="KW-0106">Calcium</keyword>
<keyword evidence="2" id="KW-0813">Transport</keyword>